<protein>
    <submittedName>
        <fullName evidence="4">GCN5-related N-acetyltransferase</fullName>
    </submittedName>
</protein>
<dbReference type="InterPro" id="IPR000182">
    <property type="entry name" value="GNAT_dom"/>
</dbReference>
<dbReference type="STRING" id="320787.CA2015_3629"/>
<dbReference type="KEGG" id="camu:CA2015_3629"/>
<dbReference type="SUPFAM" id="SSF55729">
    <property type="entry name" value="Acyl-CoA N-acyltransferases (Nat)"/>
    <property type="match status" value="1"/>
</dbReference>
<gene>
    <name evidence="4" type="ORF">CA2015_3629</name>
</gene>
<dbReference type="OrthoDB" id="1342666at2"/>
<dbReference type="CDD" id="cd04301">
    <property type="entry name" value="NAT_SF"/>
    <property type="match status" value="1"/>
</dbReference>
<name>A0A0H4PEX3_9BACT</name>
<evidence type="ECO:0000256" key="1">
    <source>
        <dbReference type="ARBA" id="ARBA00022679"/>
    </source>
</evidence>
<dbReference type="GO" id="GO:0016747">
    <property type="term" value="F:acyltransferase activity, transferring groups other than amino-acyl groups"/>
    <property type="evidence" value="ECO:0007669"/>
    <property type="project" value="InterPro"/>
</dbReference>
<dbReference type="PANTHER" id="PTHR43800">
    <property type="entry name" value="PEPTIDYL-LYSINE N-ACETYLTRANSFERASE YJAB"/>
    <property type="match status" value="1"/>
</dbReference>
<dbReference type="RefSeq" id="WP_157470537.1">
    <property type="nucleotide sequence ID" value="NZ_CAXBGM010000052.1"/>
</dbReference>
<sequence>MIKFLPFDTSLFGYRVGKLQLGRCLPDLDRVHNQAKNFDLIYVMGKPGLVKLGGWSPISTRVDLVKNIIKSDFIKDSSLHNEVEISEMIISGELSQTDQKDLRELVFTSGQWSRFKQDLLLGNQEYEKLYSTWWETIKEQNHSVIVARISGKLVGFITFKLLRGRGHVDLFAVKGSEQGRGIGRQLMYKVFVKLNSLGFNLIGLSTQKANKRAMEFYKNIGFQPIKETLIAHWRPGLKPQNIN</sequence>
<dbReference type="PROSITE" id="PS51186">
    <property type="entry name" value="GNAT"/>
    <property type="match status" value="1"/>
</dbReference>
<keyword evidence="5" id="KW-1185">Reference proteome</keyword>
<organism evidence="4 5">
    <name type="scientific">Cyclobacterium amurskyense</name>
    <dbReference type="NCBI Taxonomy" id="320787"/>
    <lineage>
        <taxon>Bacteria</taxon>
        <taxon>Pseudomonadati</taxon>
        <taxon>Bacteroidota</taxon>
        <taxon>Cytophagia</taxon>
        <taxon>Cytophagales</taxon>
        <taxon>Cyclobacteriaceae</taxon>
        <taxon>Cyclobacterium</taxon>
    </lineage>
</organism>
<dbReference type="AlphaFoldDB" id="A0A0H4PEX3"/>
<dbReference type="Proteomes" id="UP000036520">
    <property type="component" value="Chromosome"/>
</dbReference>
<dbReference type="InterPro" id="IPR016181">
    <property type="entry name" value="Acyl_CoA_acyltransferase"/>
</dbReference>
<evidence type="ECO:0000256" key="2">
    <source>
        <dbReference type="ARBA" id="ARBA00023315"/>
    </source>
</evidence>
<evidence type="ECO:0000313" key="4">
    <source>
        <dbReference type="EMBL" id="AKP53006.1"/>
    </source>
</evidence>
<evidence type="ECO:0000313" key="5">
    <source>
        <dbReference type="Proteomes" id="UP000036520"/>
    </source>
</evidence>
<dbReference type="PANTHER" id="PTHR43800:SF1">
    <property type="entry name" value="PEPTIDYL-LYSINE N-ACETYLTRANSFERASE YJAB"/>
    <property type="match status" value="1"/>
</dbReference>
<dbReference type="EMBL" id="CP012040">
    <property type="protein sequence ID" value="AKP53006.1"/>
    <property type="molecule type" value="Genomic_DNA"/>
</dbReference>
<accession>A0A0H4PEX3</accession>
<dbReference type="Gene3D" id="3.40.630.30">
    <property type="match status" value="1"/>
</dbReference>
<feature type="domain" description="N-acetyltransferase" evidence="3">
    <location>
        <begin position="83"/>
        <end position="243"/>
    </location>
</feature>
<proteinExistence type="predicted"/>
<keyword evidence="2" id="KW-0012">Acyltransferase</keyword>
<reference evidence="4 5" key="1">
    <citation type="submission" date="2015-07" db="EMBL/GenBank/DDBJ databases">
        <authorList>
            <person name="Kim K.M."/>
        </authorList>
    </citation>
    <scope>NUCLEOTIDE SEQUENCE [LARGE SCALE GENOMIC DNA]</scope>
    <source>
        <strain evidence="4 5">KCTC 12363</strain>
    </source>
</reference>
<evidence type="ECO:0000259" key="3">
    <source>
        <dbReference type="PROSITE" id="PS51186"/>
    </source>
</evidence>
<dbReference type="Pfam" id="PF00583">
    <property type="entry name" value="Acetyltransf_1"/>
    <property type="match status" value="1"/>
</dbReference>
<keyword evidence="1 4" id="KW-0808">Transferase</keyword>